<dbReference type="Gene3D" id="3.20.20.100">
    <property type="entry name" value="NADP-dependent oxidoreductase domain"/>
    <property type="match status" value="1"/>
</dbReference>
<evidence type="ECO:0000256" key="2">
    <source>
        <dbReference type="ARBA" id="ARBA00022857"/>
    </source>
</evidence>
<feature type="site" description="Lowers pKa of active site Tyr" evidence="6">
    <location>
        <position position="91"/>
    </location>
</feature>
<comment type="similarity">
    <text evidence="1">Belongs to the aldo/keto reductase family.</text>
</comment>
<keyword evidence="9" id="KW-1185">Reference proteome</keyword>
<dbReference type="PANTHER" id="PTHR43827:SF3">
    <property type="entry name" value="NADP-DEPENDENT OXIDOREDUCTASE DOMAIN-CONTAINING PROTEIN"/>
    <property type="match status" value="1"/>
</dbReference>
<dbReference type="PRINTS" id="PR00069">
    <property type="entry name" value="ALDKETRDTASE"/>
</dbReference>
<evidence type="ECO:0000256" key="5">
    <source>
        <dbReference type="PIRSR" id="PIRSR000097-2"/>
    </source>
</evidence>
<feature type="domain" description="NADP-dependent oxidoreductase" evidence="7">
    <location>
        <begin position="26"/>
        <end position="287"/>
    </location>
</feature>
<dbReference type="InterPro" id="IPR018170">
    <property type="entry name" value="Aldo/ket_reductase_CS"/>
</dbReference>
<dbReference type="InterPro" id="IPR023210">
    <property type="entry name" value="NADP_OxRdtase_dom"/>
</dbReference>
<sequence length="313" mass="35280">MSLPTIPTLPLVSSDPNAKIPVIGFGVGTTWFKRGADEDTLSPETVDAISTALKLNYTHIDGAETYKTEPEIGEALHKSSIPRKDLFVVTKLNDNLDDVQNAFSESLKKLGTDYVDLYLLHQPYFRHKEGGEEKLKAVWKEIEKIYESGRAKAIGVSNFDVEDLELLFTFATHKPSYNQIEFHPQLAPSQALLDLHRKHNILTSAYAPLTPILTARQDPSAPTPKVAKTVEEIGKKYGKTPGQVLLRWVLDQDSVVITTSKREERLKEYLGALGWELTKEEIDRIREDGSKEKKRAFWGQIEYLKKKDAAEGF</sequence>
<evidence type="ECO:0000259" key="7">
    <source>
        <dbReference type="Pfam" id="PF00248"/>
    </source>
</evidence>
<dbReference type="PROSITE" id="PS00062">
    <property type="entry name" value="ALDOKETO_REDUCTASE_2"/>
    <property type="match status" value="1"/>
</dbReference>
<keyword evidence="2" id="KW-0521">NADP</keyword>
<evidence type="ECO:0000256" key="3">
    <source>
        <dbReference type="ARBA" id="ARBA00023002"/>
    </source>
</evidence>
<dbReference type="STRING" id="1160509.A0A3N4IEQ6"/>
<dbReference type="OrthoDB" id="416253at2759"/>
<evidence type="ECO:0000256" key="1">
    <source>
        <dbReference type="ARBA" id="ARBA00007905"/>
    </source>
</evidence>
<dbReference type="Proteomes" id="UP000275078">
    <property type="component" value="Unassembled WGS sequence"/>
</dbReference>
<dbReference type="SUPFAM" id="SSF51430">
    <property type="entry name" value="NAD(P)-linked oxidoreductase"/>
    <property type="match status" value="1"/>
</dbReference>
<accession>A0A3N4IEQ6</accession>
<dbReference type="InterPro" id="IPR044494">
    <property type="entry name" value="AKR3C2/3"/>
</dbReference>
<evidence type="ECO:0000313" key="9">
    <source>
        <dbReference type="Proteomes" id="UP000275078"/>
    </source>
</evidence>
<organism evidence="8 9">
    <name type="scientific">Ascobolus immersus RN42</name>
    <dbReference type="NCBI Taxonomy" id="1160509"/>
    <lineage>
        <taxon>Eukaryota</taxon>
        <taxon>Fungi</taxon>
        <taxon>Dikarya</taxon>
        <taxon>Ascomycota</taxon>
        <taxon>Pezizomycotina</taxon>
        <taxon>Pezizomycetes</taxon>
        <taxon>Pezizales</taxon>
        <taxon>Ascobolaceae</taxon>
        <taxon>Ascobolus</taxon>
    </lineage>
</organism>
<dbReference type="GO" id="GO:0016652">
    <property type="term" value="F:oxidoreductase activity, acting on NAD(P)H as acceptor"/>
    <property type="evidence" value="ECO:0007669"/>
    <property type="project" value="InterPro"/>
</dbReference>
<feature type="binding site" evidence="5">
    <location>
        <position position="121"/>
    </location>
    <ligand>
        <name>substrate</name>
    </ligand>
</feature>
<dbReference type="GO" id="GO:0016616">
    <property type="term" value="F:oxidoreductase activity, acting on the CH-OH group of donors, NAD or NADP as acceptor"/>
    <property type="evidence" value="ECO:0007669"/>
    <property type="project" value="UniProtKB-ARBA"/>
</dbReference>
<reference evidence="8 9" key="1">
    <citation type="journal article" date="2018" name="Nat. Ecol. Evol.">
        <title>Pezizomycetes genomes reveal the molecular basis of ectomycorrhizal truffle lifestyle.</title>
        <authorList>
            <person name="Murat C."/>
            <person name="Payen T."/>
            <person name="Noel B."/>
            <person name="Kuo A."/>
            <person name="Morin E."/>
            <person name="Chen J."/>
            <person name="Kohler A."/>
            <person name="Krizsan K."/>
            <person name="Balestrini R."/>
            <person name="Da Silva C."/>
            <person name="Montanini B."/>
            <person name="Hainaut M."/>
            <person name="Levati E."/>
            <person name="Barry K.W."/>
            <person name="Belfiori B."/>
            <person name="Cichocki N."/>
            <person name="Clum A."/>
            <person name="Dockter R.B."/>
            <person name="Fauchery L."/>
            <person name="Guy J."/>
            <person name="Iotti M."/>
            <person name="Le Tacon F."/>
            <person name="Lindquist E.A."/>
            <person name="Lipzen A."/>
            <person name="Malagnac F."/>
            <person name="Mello A."/>
            <person name="Molinier V."/>
            <person name="Miyauchi S."/>
            <person name="Poulain J."/>
            <person name="Riccioni C."/>
            <person name="Rubini A."/>
            <person name="Sitrit Y."/>
            <person name="Splivallo R."/>
            <person name="Traeger S."/>
            <person name="Wang M."/>
            <person name="Zifcakova L."/>
            <person name="Wipf D."/>
            <person name="Zambonelli A."/>
            <person name="Paolocci F."/>
            <person name="Nowrousian M."/>
            <person name="Ottonello S."/>
            <person name="Baldrian P."/>
            <person name="Spatafora J.W."/>
            <person name="Henrissat B."/>
            <person name="Nagy L.G."/>
            <person name="Aury J.M."/>
            <person name="Wincker P."/>
            <person name="Grigoriev I.V."/>
            <person name="Bonfante P."/>
            <person name="Martin F.M."/>
        </authorList>
    </citation>
    <scope>NUCLEOTIDE SEQUENCE [LARGE SCALE GENOMIC DNA]</scope>
    <source>
        <strain evidence="8 9">RN42</strain>
    </source>
</reference>
<keyword evidence="3" id="KW-0560">Oxidoreductase</keyword>
<dbReference type="CDD" id="cd19120">
    <property type="entry name" value="AKR_AKR3C2-3"/>
    <property type="match status" value="1"/>
</dbReference>
<dbReference type="AlphaFoldDB" id="A0A3N4IEQ6"/>
<dbReference type="PANTHER" id="PTHR43827">
    <property type="entry name" value="2,5-DIKETO-D-GLUCONIC ACID REDUCTASE"/>
    <property type="match status" value="1"/>
</dbReference>
<evidence type="ECO:0000256" key="4">
    <source>
        <dbReference type="PIRSR" id="PIRSR000097-1"/>
    </source>
</evidence>
<dbReference type="Pfam" id="PF00248">
    <property type="entry name" value="Aldo_ket_red"/>
    <property type="match status" value="1"/>
</dbReference>
<name>A0A3N4IEQ6_ASCIM</name>
<dbReference type="InterPro" id="IPR020471">
    <property type="entry name" value="AKR"/>
</dbReference>
<evidence type="ECO:0000256" key="6">
    <source>
        <dbReference type="PIRSR" id="PIRSR000097-3"/>
    </source>
</evidence>
<dbReference type="PIRSF" id="PIRSF000097">
    <property type="entry name" value="AKR"/>
    <property type="match status" value="1"/>
</dbReference>
<dbReference type="InterPro" id="IPR036812">
    <property type="entry name" value="NAD(P)_OxRdtase_dom_sf"/>
</dbReference>
<gene>
    <name evidence="8" type="ORF">BJ508DRAFT_43347</name>
</gene>
<dbReference type="FunFam" id="3.20.20.100:FF:000002">
    <property type="entry name" value="2,5-diketo-D-gluconic acid reductase A"/>
    <property type="match status" value="1"/>
</dbReference>
<feature type="active site" description="Proton donor" evidence="4">
    <location>
        <position position="66"/>
    </location>
</feature>
<dbReference type="EMBL" id="ML119660">
    <property type="protein sequence ID" value="RPA84259.1"/>
    <property type="molecule type" value="Genomic_DNA"/>
</dbReference>
<evidence type="ECO:0000313" key="8">
    <source>
        <dbReference type="EMBL" id="RPA84259.1"/>
    </source>
</evidence>
<protein>
    <submittedName>
        <fullName evidence="8">Aldo/keto reductase</fullName>
    </submittedName>
</protein>
<proteinExistence type="inferred from homology"/>